<proteinExistence type="predicted"/>
<dbReference type="Ensembl" id="ENSECRT00000018156.1">
    <property type="protein sequence ID" value="ENSECRP00000017802.1"/>
    <property type="gene ID" value="ENSECRG00000011856.1"/>
</dbReference>
<sequence>MRNIFTSLLILAFCTRYCTSVTSPGKDETIACPQPPHVENTVITIKPKLFVDKDKVEYKCIFTGDTLSNTCEKGKWKNNYQCSKFCLVPKIFDGFPQQPSKKYIYGEKMEYECNKDYKRSDVAPECTRQGWKPMPQCTILTCEVPHIKDGRISNPVKEYNVNKTLQYSCNDNLKRSQTDPVCTAEGWKPEPVCNDGRCSLPPKIDNGDIKDRVNSWYNDGAEVTYQCKEDYVMEGDSVVKCSVGDWSKPPQCMKPCLLTVQDKQITLKHKEDLKIQCPDKKRTRLICKNGELLNKCP</sequence>
<keyword evidence="3 6" id="KW-0732">Signal</keyword>
<dbReference type="PROSITE" id="PS50923">
    <property type="entry name" value="SUSHI"/>
    <property type="match status" value="1"/>
</dbReference>
<dbReference type="Pfam" id="PF00084">
    <property type="entry name" value="Sushi"/>
    <property type="match status" value="3"/>
</dbReference>
<dbReference type="SUPFAM" id="SSF57535">
    <property type="entry name" value="Complement control module/SCR domain"/>
    <property type="match status" value="4"/>
</dbReference>
<dbReference type="Proteomes" id="UP000694620">
    <property type="component" value="Chromosome 10"/>
</dbReference>
<evidence type="ECO:0000256" key="5">
    <source>
        <dbReference type="PROSITE-ProRule" id="PRU00302"/>
    </source>
</evidence>
<feature type="signal peptide" evidence="6">
    <location>
        <begin position="1"/>
        <end position="20"/>
    </location>
</feature>
<evidence type="ECO:0000256" key="6">
    <source>
        <dbReference type="SAM" id="SignalP"/>
    </source>
</evidence>
<dbReference type="InterPro" id="IPR000436">
    <property type="entry name" value="Sushi_SCR_CCP_dom"/>
</dbReference>
<reference evidence="8" key="3">
    <citation type="submission" date="2025-09" db="UniProtKB">
        <authorList>
            <consortium name="Ensembl"/>
        </authorList>
    </citation>
    <scope>IDENTIFICATION</scope>
</reference>
<accession>A0A8C4XB17</accession>
<evidence type="ECO:0000256" key="4">
    <source>
        <dbReference type="ARBA" id="ARBA00023157"/>
    </source>
</evidence>
<keyword evidence="9" id="KW-1185">Reference proteome</keyword>
<feature type="domain" description="Sushi" evidence="7">
    <location>
        <begin position="196"/>
        <end position="254"/>
    </location>
</feature>
<name>A0A8C4XB17_ERPCA</name>
<evidence type="ECO:0000256" key="2">
    <source>
        <dbReference type="ARBA" id="ARBA00022659"/>
    </source>
</evidence>
<dbReference type="PANTHER" id="PTHR45785">
    <property type="entry name" value="COMPLEMENT FACTOR H-RELATED"/>
    <property type="match status" value="1"/>
</dbReference>
<dbReference type="GeneTree" id="ENSGT00940000154386"/>
<comment type="caution">
    <text evidence="5">Lacks conserved residue(s) required for the propagation of feature annotation.</text>
</comment>
<keyword evidence="4 5" id="KW-1015">Disulfide bond</keyword>
<evidence type="ECO:0000259" key="7">
    <source>
        <dbReference type="PROSITE" id="PS50923"/>
    </source>
</evidence>
<comment type="subcellular location">
    <subcellularLocation>
        <location evidence="1">Virion</location>
    </subcellularLocation>
</comment>
<reference evidence="8" key="1">
    <citation type="submission" date="2021-06" db="EMBL/GenBank/DDBJ databases">
        <authorList>
            <consortium name="Wellcome Sanger Institute Data Sharing"/>
        </authorList>
    </citation>
    <scope>NUCLEOTIDE SEQUENCE [LARGE SCALE GENOMIC DNA]</scope>
</reference>
<protein>
    <submittedName>
        <fullName evidence="8">Complement factor H-like</fullName>
    </submittedName>
</protein>
<feature type="disulfide bond" evidence="5">
    <location>
        <begin position="198"/>
        <end position="241"/>
    </location>
</feature>
<gene>
    <name evidence="8" type="primary">LOC114658913</name>
</gene>
<dbReference type="SMART" id="SM00032">
    <property type="entry name" value="CCP"/>
    <property type="match status" value="4"/>
</dbReference>
<organism evidence="8 9">
    <name type="scientific">Erpetoichthys calabaricus</name>
    <name type="common">Rope fish</name>
    <name type="synonym">Calamoichthys calabaricus</name>
    <dbReference type="NCBI Taxonomy" id="27687"/>
    <lineage>
        <taxon>Eukaryota</taxon>
        <taxon>Metazoa</taxon>
        <taxon>Chordata</taxon>
        <taxon>Craniata</taxon>
        <taxon>Vertebrata</taxon>
        <taxon>Euteleostomi</taxon>
        <taxon>Actinopterygii</taxon>
        <taxon>Polypteriformes</taxon>
        <taxon>Polypteridae</taxon>
        <taxon>Erpetoichthys</taxon>
    </lineage>
</organism>
<dbReference type="CDD" id="cd00033">
    <property type="entry name" value="CCP"/>
    <property type="match status" value="1"/>
</dbReference>
<feature type="chain" id="PRO_5034684426" evidence="6">
    <location>
        <begin position="21"/>
        <end position="297"/>
    </location>
</feature>
<dbReference type="InterPro" id="IPR035976">
    <property type="entry name" value="Sushi/SCR/CCP_sf"/>
</dbReference>
<dbReference type="InterPro" id="IPR051503">
    <property type="entry name" value="ComplSys_Reg/VirEntry_Med"/>
</dbReference>
<evidence type="ECO:0000313" key="8">
    <source>
        <dbReference type="Ensembl" id="ENSECRP00000017802.1"/>
    </source>
</evidence>
<dbReference type="Gene3D" id="2.10.70.10">
    <property type="entry name" value="Complement Module, domain 1"/>
    <property type="match status" value="4"/>
</dbReference>
<dbReference type="PANTHER" id="PTHR45785:SF2">
    <property type="entry name" value="COMPLEMENT FACTOR H-RELATED"/>
    <property type="match status" value="1"/>
</dbReference>
<dbReference type="FunFam" id="2.10.70.10:FF:000026">
    <property type="entry name" value="Complement inhibitory factor H"/>
    <property type="match status" value="1"/>
</dbReference>
<reference evidence="8" key="2">
    <citation type="submission" date="2025-08" db="UniProtKB">
        <authorList>
            <consortium name="Ensembl"/>
        </authorList>
    </citation>
    <scope>IDENTIFICATION</scope>
</reference>
<evidence type="ECO:0000256" key="3">
    <source>
        <dbReference type="ARBA" id="ARBA00022729"/>
    </source>
</evidence>
<keyword evidence="2 5" id="KW-0768">Sushi</keyword>
<evidence type="ECO:0000256" key="1">
    <source>
        <dbReference type="ARBA" id="ARBA00004328"/>
    </source>
</evidence>
<evidence type="ECO:0000313" key="9">
    <source>
        <dbReference type="Proteomes" id="UP000694620"/>
    </source>
</evidence>
<dbReference type="AlphaFoldDB" id="A0A8C4XB17"/>